<dbReference type="Gene3D" id="2.20.70.10">
    <property type="match status" value="1"/>
</dbReference>
<feature type="compositionally biased region" description="Low complexity" evidence="1">
    <location>
        <begin position="100"/>
        <end position="112"/>
    </location>
</feature>
<evidence type="ECO:0000256" key="2">
    <source>
        <dbReference type="SAM" id="Phobius"/>
    </source>
</evidence>
<dbReference type="Gene3D" id="1.10.10.1290">
    <property type="entry name" value="Transcriptional regulator DELLA, N-terminal domain"/>
    <property type="match status" value="1"/>
</dbReference>
<dbReference type="SUPFAM" id="SSF51045">
    <property type="entry name" value="WW domain"/>
    <property type="match status" value="1"/>
</dbReference>
<accession>A0A540M9D2</accession>
<evidence type="ECO:0000256" key="1">
    <source>
        <dbReference type="SAM" id="MobiDB-lite"/>
    </source>
</evidence>
<dbReference type="PROSITE" id="PS50020">
    <property type="entry name" value="WW_DOMAIN_2"/>
    <property type="match status" value="1"/>
</dbReference>
<evidence type="ECO:0000313" key="4">
    <source>
        <dbReference type="EMBL" id="TQD95360.1"/>
    </source>
</evidence>
<sequence>MVNCLSDLPQLASHAIFCNPSDIATWVDSLLSEFNHQPLMSLPSGPESKATADPILPKPWRGLVDCKTGDLYFWNPETKVTQYDRPTSLVASSKPYSAQSISSSIHVHQSSQRQRRPDEGDDRYGKGINGGSKFDTRSRNQQVSKLATWVISYTVAALCNLLGKYFFMRTDTWGRASLLNLPCPLPQEVVPVTERKRHFHPQPVFLPTISAFFASEAHRGRTSSSKSSADADGGTKKSKR</sequence>
<dbReference type="Pfam" id="PF12041">
    <property type="entry name" value="DELLA"/>
    <property type="match status" value="1"/>
</dbReference>
<evidence type="ECO:0000313" key="5">
    <source>
        <dbReference type="Proteomes" id="UP000315295"/>
    </source>
</evidence>
<proteinExistence type="predicted"/>
<comment type="caution">
    <text evidence="4">The sequence shown here is derived from an EMBL/GenBank/DDBJ whole genome shotgun (WGS) entry which is preliminary data.</text>
</comment>
<keyword evidence="5" id="KW-1185">Reference proteome</keyword>
<keyword evidence="2" id="KW-1133">Transmembrane helix</keyword>
<evidence type="ECO:0000259" key="3">
    <source>
        <dbReference type="PROSITE" id="PS50020"/>
    </source>
</evidence>
<feature type="compositionally biased region" description="Basic and acidic residues" evidence="1">
    <location>
        <begin position="115"/>
        <end position="125"/>
    </location>
</feature>
<dbReference type="STRING" id="106549.A0A540M9D2"/>
<organism evidence="4 5">
    <name type="scientific">Malus baccata</name>
    <name type="common">Siberian crab apple</name>
    <name type="synonym">Pyrus baccata</name>
    <dbReference type="NCBI Taxonomy" id="106549"/>
    <lineage>
        <taxon>Eukaryota</taxon>
        <taxon>Viridiplantae</taxon>
        <taxon>Streptophyta</taxon>
        <taxon>Embryophyta</taxon>
        <taxon>Tracheophyta</taxon>
        <taxon>Spermatophyta</taxon>
        <taxon>Magnoliopsida</taxon>
        <taxon>eudicotyledons</taxon>
        <taxon>Gunneridae</taxon>
        <taxon>Pentapetalae</taxon>
        <taxon>rosids</taxon>
        <taxon>fabids</taxon>
        <taxon>Rosales</taxon>
        <taxon>Rosaceae</taxon>
        <taxon>Amygdaloideae</taxon>
        <taxon>Maleae</taxon>
        <taxon>Malus</taxon>
    </lineage>
</organism>
<dbReference type="SMART" id="SM00456">
    <property type="entry name" value="WW"/>
    <property type="match status" value="1"/>
</dbReference>
<keyword evidence="2" id="KW-0472">Membrane</keyword>
<dbReference type="InterPro" id="IPR001202">
    <property type="entry name" value="WW_dom"/>
</dbReference>
<dbReference type="InterPro" id="IPR036020">
    <property type="entry name" value="WW_dom_sf"/>
</dbReference>
<dbReference type="PROSITE" id="PS01159">
    <property type="entry name" value="WW_DOMAIN_1"/>
    <property type="match status" value="1"/>
</dbReference>
<feature type="compositionally biased region" description="Low complexity" evidence="1">
    <location>
        <begin position="222"/>
        <end position="232"/>
    </location>
</feature>
<feature type="domain" description="WW" evidence="3">
    <location>
        <begin position="54"/>
        <end position="88"/>
    </location>
</feature>
<feature type="region of interest" description="Disordered" evidence="1">
    <location>
        <begin position="218"/>
        <end position="240"/>
    </location>
</feature>
<dbReference type="CDD" id="cd00201">
    <property type="entry name" value="WW"/>
    <property type="match status" value="1"/>
</dbReference>
<dbReference type="EMBL" id="VIEB01000317">
    <property type="protein sequence ID" value="TQD95360.1"/>
    <property type="molecule type" value="Genomic_DNA"/>
</dbReference>
<feature type="transmembrane region" description="Helical" evidence="2">
    <location>
        <begin position="146"/>
        <end position="167"/>
    </location>
</feature>
<dbReference type="InterPro" id="IPR021914">
    <property type="entry name" value="TF_DELLA_N"/>
</dbReference>
<feature type="region of interest" description="Disordered" evidence="1">
    <location>
        <begin position="100"/>
        <end position="137"/>
    </location>
</feature>
<dbReference type="AlphaFoldDB" id="A0A540M9D2"/>
<dbReference type="InterPro" id="IPR038088">
    <property type="entry name" value="DELLA_N_sf"/>
</dbReference>
<keyword evidence="2" id="KW-0812">Transmembrane</keyword>
<gene>
    <name evidence="4" type="ORF">C1H46_018998</name>
</gene>
<protein>
    <recommendedName>
        <fullName evidence="3">WW domain-containing protein</fullName>
    </recommendedName>
</protein>
<dbReference type="Proteomes" id="UP000315295">
    <property type="component" value="Unassembled WGS sequence"/>
</dbReference>
<reference evidence="4 5" key="1">
    <citation type="journal article" date="2019" name="G3 (Bethesda)">
        <title>Sequencing of a Wild Apple (Malus baccata) Genome Unravels the Differences Between Cultivated and Wild Apple Species Regarding Disease Resistance and Cold Tolerance.</title>
        <authorList>
            <person name="Chen X."/>
        </authorList>
    </citation>
    <scope>NUCLEOTIDE SEQUENCE [LARGE SCALE GENOMIC DNA]</scope>
    <source>
        <strain evidence="5">cv. Shandingzi</strain>
        <tissue evidence="4">Leaves</tissue>
    </source>
</reference>
<name>A0A540M9D2_MALBA</name>